<evidence type="ECO:0000313" key="2">
    <source>
        <dbReference type="Proteomes" id="UP000297814"/>
    </source>
</evidence>
<organism evidence="1 2">
    <name type="scientific">Botrytis hyacinthi</name>
    <dbReference type="NCBI Taxonomy" id="278943"/>
    <lineage>
        <taxon>Eukaryota</taxon>
        <taxon>Fungi</taxon>
        <taxon>Dikarya</taxon>
        <taxon>Ascomycota</taxon>
        <taxon>Pezizomycotina</taxon>
        <taxon>Leotiomycetes</taxon>
        <taxon>Helotiales</taxon>
        <taxon>Sclerotiniaceae</taxon>
        <taxon>Botrytis</taxon>
    </lineage>
</organism>
<protein>
    <submittedName>
        <fullName evidence="1">Uncharacterized protein</fullName>
    </submittedName>
</protein>
<reference evidence="1 2" key="1">
    <citation type="submission" date="2017-12" db="EMBL/GenBank/DDBJ databases">
        <title>Comparative genomics of Botrytis spp.</title>
        <authorList>
            <person name="Valero-Jimenez C.A."/>
            <person name="Tapia P."/>
            <person name="Veloso J."/>
            <person name="Silva-Moreno E."/>
            <person name="Staats M."/>
            <person name="Valdes J.H."/>
            <person name="Van Kan J.A.L."/>
        </authorList>
    </citation>
    <scope>NUCLEOTIDE SEQUENCE [LARGE SCALE GENOMIC DNA]</scope>
    <source>
        <strain evidence="1 2">Bh0001</strain>
    </source>
</reference>
<accession>A0A4Z1GNK8</accession>
<evidence type="ECO:0000313" key="1">
    <source>
        <dbReference type="EMBL" id="TGO36121.1"/>
    </source>
</evidence>
<dbReference type="Proteomes" id="UP000297814">
    <property type="component" value="Unassembled WGS sequence"/>
</dbReference>
<dbReference type="EMBL" id="PQXK01000135">
    <property type="protein sequence ID" value="TGO36121.1"/>
    <property type="molecule type" value="Genomic_DNA"/>
</dbReference>
<gene>
    <name evidence="1" type="ORF">BHYA_0135g00270</name>
</gene>
<keyword evidence="2" id="KW-1185">Reference proteome</keyword>
<sequence>MTLDSIGIAIPRNQNNNELYRQNIGVGKFRAHSLIRVSPITAEYIESGSRLTGSPLNIKPISTAFGTENPEHIWLDHTIYQLTYDCYWMNAYCGIDKLNFNEARSSKG</sequence>
<name>A0A4Z1GNK8_9HELO</name>
<comment type="caution">
    <text evidence="1">The sequence shown here is derived from an EMBL/GenBank/DDBJ whole genome shotgun (WGS) entry which is preliminary data.</text>
</comment>
<proteinExistence type="predicted"/>
<dbReference type="AlphaFoldDB" id="A0A4Z1GNK8"/>